<dbReference type="AlphaFoldDB" id="A0A0K1R9P2"/>
<evidence type="ECO:0000313" key="6">
    <source>
        <dbReference type="EMBL" id="AKV57911.1"/>
    </source>
</evidence>
<dbReference type="Proteomes" id="UP000060016">
    <property type="component" value="Chromosome"/>
</dbReference>
<dbReference type="PROSITE" id="PS00211">
    <property type="entry name" value="ABC_TRANSPORTER_1"/>
    <property type="match status" value="2"/>
</dbReference>
<organism evidence="6 7">
    <name type="scientific">Corynebacterium riegelii</name>
    <dbReference type="NCBI Taxonomy" id="156976"/>
    <lineage>
        <taxon>Bacteria</taxon>
        <taxon>Bacillati</taxon>
        <taxon>Actinomycetota</taxon>
        <taxon>Actinomycetes</taxon>
        <taxon>Mycobacteriales</taxon>
        <taxon>Corynebacteriaceae</taxon>
        <taxon>Corynebacterium</taxon>
    </lineage>
</organism>
<accession>A0A0K1R9P2</accession>
<dbReference type="InterPro" id="IPR003593">
    <property type="entry name" value="AAA+_ATPase"/>
</dbReference>
<evidence type="ECO:0000256" key="2">
    <source>
        <dbReference type="ARBA" id="ARBA00022448"/>
    </source>
</evidence>
<dbReference type="STRING" id="156976.AK829_00555"/>
<comment type="similarity">
    <text evidence="1">Belongs to the ABC transporter superfamily.</text>
</comment>
<dbReference type="CDD" id="cd03257">
    <property type="entry name" value="ABC_NikE_OppD_transporters"/>
    <property type="match status" value="2"/>
</dbReference>
<dbReference type="GO" id="GO:0005524">
    <property type="term" value="F:ATP binding"/>
    <property type="evidence" value="ECO:0007669"/>
    <property type="project" value="UniProtKB-KW"/>
</dbReference>
<feature type="domain" description="ABC transporter" evidence="5">
    <location>
        <begin position="2"/>
        <end position="219"/>
    </location>
</feature>
<evidence type="ECO:0000259" key="5">
    <source>
        <dbReference type="PROSITE" id="PS50893"/>
    </source>
</evidence>
<dbReference type="Pfam" id="PF00005">
    <property type="entry name" value="ABC_tran"/>
    <property type="match status" value="2"/>
</dbReference>
<evidence type="ECO:0000256" key="4">
    <source>
        <dbReference type="ARBA" id="ARBA00022840"/>
    </source>
</evidence>
<dbReference type="InterPro" id="IPR027417">
    <property type="entry name" value="P-loop_NTPase"/>
</dbReference>
<dbReference type="PANTHER" id="PTHR43776:SF7">
    <property type="entry name" value="D,D-DIPEPTIDE TRANSPORT ATP-BINDING PROTEIN DDPF-RELATED"/>
    <property type="match status" value="1"/>
</dbReference>
<dbReference type="Gene3D" id="3.40.50.300">
    <property type="entry name" value="P-loop containing nucleotide triphosphate hydrolases"/>
    <property type="match status" value="2"/>
</dbReference>
<protein>
    <submittedName>
        <fullName evidence="6">ABC transporter ATP-binding protein</fullName>
    </submittedName>
</protein>
<dbReference type="SMART" id="SM00382">
    <property type="entry name" value="AAA"/>
    <property type="match status" value="2"/>
</dbReference>
<reference evidence="6 7" key="1">
    <citation type="submission" date="2015-08" db="EMBL/GenBank/DDBJ databases">
        <authorList>
            <person name="Babu N.S."/>
            <person name="Beckwith C.J."/>
            <person name="Beseler K.G."/>
            <person name="Brison A."/>
            <person name="Carone J.V."/>
            <person name="Caskin T.P."/>
            <person name="Diamond M."/>
            <person name="Durham M.E."/>
            <person name="Foxe J.M."/>
            <person name="Go M."/>
            <person name="Henderson B.A."/>
            <person name="Jones I.B."/>
            <person name="McGettigan J.A."/>
            <person name="Micheletti S.J."/>
            <person name="Nasrallah M.E."/>
            <person name="Ortiz D."/>
            <person name="Piller C.R."/>
            <person name="Privatt S.R."/>
            <person name="Schneider S.L."/>
            <person name="Sharp S."/>
            <person name="Smith T.C."/>
            <person name="Stanton J.D."/>
            <person name="Ullery H.E."/>
            <person name="Wilson R.J."/>
            <person name="Serrano M.G."/>
            <person name="Buck G."/>
            <person name="Lee V."/>
            <person name="Wang Y."/>
            <person name="Carvalho R."/>
            <person name="Voegtly L."/>
            <person name="Shi R."/>
            <person name="Duckworth R."/>
            <person name="Johnson A."/>
            <person name="Loviza R."/>
            <person name="Walstead R."/>
            <person name="Shah Z."/>
            <person name="Kiflezghi M."/>
            <person name="Wade K."/>
            <person name="Ball S.L."/>
            <person name="Bradley K.W."/>
            <person name="Asai D.J."/>
            <person name="Bowman C.A."/>
            <person name="Russell D.A."/>
            <person name="Pope W.H."/>
            <person name="Jacobs-Sera D."/>
            <person name="Hendrix R.W."/>
            <person name="Hatfull G.F."/>
        </authorList>
    </citation>
    <scope>NUCLEOTIDE SEQUENCE [LARGE SCALE GENOMIC DNA]</scope>
    <source>
        <strain evidence="6 7">PUDD_83A45</strain>
    </source>
</reference>
<dbReference type="GO" id="GO:0055085">
    <property type="term" value="P:transmembrane transport"/>
    <property type="evidence" value="ECO:0007669"/>
    <property type="project" value="UniProtKB-ARBA"/>
</dbReference>
<evidence type="ECO:0000256" key="3">
    <source>
        <dbReference type="ARBA" id="ARBA00022741"/>
    </source>
</evidence>
<feature type="domain" description="ABC transporter" evidence="5">
    <location>
        <begin position="228"/>
        <end position="439"/>
    </location>
</feature>
<keyword evidence="3" id="KW-0547">Nucleotide-binding</keyword>
<dbReference type="SUPFAM" id="SSF52540">
    <property type="entry name" value="P-loop containing nucleoside triphosphate hydrolases"/>
    <property type="match status" value="2"/>
</dbReference>
<keyword evidence="4 6" id="KW-0067">ATP-binding</keyword>
<dbReference type="EMBL" id="CP012342">
    <property type="protein sequence ID" value="AKV57911.1"/>
    <property type="molecule type" value="Genomic_DNA"/>
</dbReference>
<dbReference type="InterPro" id="IPR003439">
    <property type="entry name" value="ABC_transporter-like_ATP-bd"/>
</dbReference>
<proteinExistence type="inferred from homology"/>
<dbReference type="PATRIC" id="fig|156976.3.peg.103"/>
<evidence type="ECO:0000256" key="1">
    <source>
        <dbReference type="ARBA" id="ARBA00005417"/>
    </source>
</evidence>
<dbReference type="GO" id="GO:0016887">
    <property type="term" value="F:ATP hydrolysis activity"/>
    <property type="evidence" value="ECO:0007669"/>
    <property type="project" value="InterPro"/>
</dbReference>
<evidence type="ECO:0000313" key="7">
    <source>
        <dbReference type="Proteomes" id="UP000060016"/>
    </source>
</evidence>
<dbReference type="RefSeq" id="WP_052203332.1">
    <property type="nucleotide sequence ID" value="NZ_CP012342.1"/>
</dbReference>
<gene>
    <name evidence="6" type="ORF">AK829_00555</name>
</gene>
<dbReference type="PANTHER" id="PTHR43776">
    <property type="entry name" value="TRANSPORT ATP-BINDING PROTEIN"/>
    <property type="match status" value="1"/>
</dbReference>
<name>A0A0K1R9P2_9CORY</name>
<dbReference type="PROSITE" id="PS50893">
    <property type="entry name" value="ABC_TRANSPORTER_2"/>
    <property type="match status" value="2"/>
</dbReference>
<keyword evidence="7" id="KW-1185">Reference proteome</keyword>
<sequence length="445" mass="47867">MIVVKDLRIAGILHGISFELARGERLGIIGESGSGKSLTALAIMGLVDLPVEGSITIDATQMVGTPDRVRRRVRGATVGMVFQEPMTALDPLTKVGKLVPRELLVDVGVDRPEAYPHQLSGGQRQRVLIALALKQNPDFLICDEPTTALDATTQAQILDLIDRLVRERDMGLIFISHDLAVVRRMTTRQLVFRGGEIVAGDSEYAQALAAAAKPGAPASPTVLGEPVVELRDVSLRRGKTQALDGVTLTVHHGERLGIVGGSGSGKTTLIHTIAGLLKPDSGTVTTSGRMQMVFQDPYASLDPRMKVRDSIREAGVDHARAEEVLGAVDLAGTGDRLPREFSGGQRQRISIARAAAPHPDVLLADEPVSALDVSLRAQVLSLISDTVNTNTLIFITHDLSVVREICPRLAVMQAGRIVEHGNTEEIWANPQHEYTRELIRSVISG</sequence>
<dbReference type="InterPro" id="IPR017871">
    <property type="entry name" value="ABC_transporter-like_CS"/>
</dbReference>
<dbReference type="KEGG" id="crie:AK829_00555"/>
<dbReference type="InterPro" id="IPR050319">
    <property type="entry name" value="ABC_transp_ATP-bind"/>
</dbReference>
<keyword evidence="2" id="KW-0813">Transport</keyword>